<dbReference type="OrthoDB" id="3266451at2759"/>
<evidence type="ECO:0000313" key="1">
    <source>
        <dbReference type="EMBL" id="KAF9019823.1"/>
    </source>
</evidence>
<gene>
    <name evidence="1" type="ORF">BDP27DRAFT_1439776</name>
</gene>
<proteinExistence type="predicted"/>
<accession>A0A9P5P015</accession>
<sequence length="167" mass="18244">MPLCSSCSVNIFTPRVVADLPGLHNKLRTEYGPAFVQPDEVTSILQDIQRDIEDYETKSTSLVSPCRKIPNEILQEIFDLCCDMNTFRVVDPAHRVPMHESQALRSKPAMAISSSARAGGAMHFHACDMVSDIIGMENECGARAYNAVLSAIQLPQSVPALPNDGQA</sequence>
<dbReference type="EMBL" id="JADNRY010001190">
    <property type="protein sequence ID" value="KAF9019823.1"/>
    <property type="molecule type" value="Genomic_DNA"/>
</dbReference>
<name>A0A9P5P015_9AGAR</name>
<evidence type="ECO:0000313" key="2">
    <source>
        <dbReference type="Proteomes" id="UP000772434"/>
    </source>
</evidence>
<keyword evidence="2" id="KW-1185">Reference proteome</keyword>
<protein>
    <submittedName>
        <fullName evidence="1">Uncharacterized protein</fullName>
    </submittedName>
</protein>
<organism evidence="1 2">
    <name type="scientific">Rhodocollybia butyracea</name>
    <dbReference type="NCBI Taxonomy" id="206335"/>
    <lineage>
        <taxon>Eukaryota</taxon>
        <taxon>Fungi</taxon>
        <taxon>Dikarya</taxon>
        <taxon>Basidiomycota</taxon>
        <taxon>Agaricomycotina</taxon>
        <taxon>Agaricomycetes</taxon>
        <taxon>Agaricomycetidae</taxon>
        <taxon>Agaricales</taxon>
        <taxon>Marasmiineae</taxon>
        <taxon>Omphalotaceae</taxon>
        <taxon>Rhodocollybia</taxon>
    </lineage>
</organism>
<reference evidence="1" key="1">
    <citation type="submission" date="2020-11" db="EMBL/GenBank/DDBJ databases">
        <authorList>
            <consortium name="DOE Joint Genome Institute"/>
            <person name="Ahrendt S."/>
            <person name="Riley R."/>
            <person name="Andreopoulos W."/>
            <person name="Labutti K."/>
            <person name="Pangilinan J."/>
            <person name="Ruiz-Duenas F.J."/>
            <person name="Barrasa J.M."/>
            <person name="Sanchez-Garcia M."/>
            <person name="Camarero S."/>
            <person name="Miyauchi S."/>
            <person name="Serrano A."/>
            <person name="Linde D."/>
            <person name="Babiker R."/>
            <person name="Drula E."/>
            <person name="Ayuso-Fernandez I."/>
            <person name="Pacheco R."/>
            <person name="Padilla G."/>
            <person name="Ferreira P."/>
            <person name="Barriuso J."/>
            <person name="Kellner H."/>
            <person name="Castanera R."/>
            <person name="Alfaro M."/>
            <person name="Ramirez L."/>
            <person name="Pisabarro A.G."/>
            <person name="Kuo A."/>
            <person name="Tritt A."/>
            <person name="Lipzen A."/>
            <person name="He G."/>
            <person name="Yan M."/>
            <person name="Ng V."/>
            <person name="Cullen D."/>
            <person name="Martin F."/>
            <person name="Rosso M.-N."/>
            <person name="Henrissat B."/>
            <person name="Hibbett D."/>
            <person name="Martinez A.T."/>
            <person name="Grigoriev I.V."/>
        </authorList>
    </citation>
    <scope>NUCLEOTIDE SEQUENCE</scope>
    <source>
        <strain evidence="1">AH 40177</strain>
    </source>
</reference>
<comment type="caution">
    <text evidence="1">The sequence shown here is derived from an EMBL/GenBank/DDBJ whole genome shotgun (WGS) entry which is preliminary data.</text>
</comment>
<dbReference type="Proteomes" id="UP000772434">
    <property type="component" value="Unassembled WGS sequence"/>
</dbReference>
<dbReference type="AlphaFoldDB" id="A0A9P5P015"/>